<dbReference type="Proteomes" id="UP001143480">
    <property type="component" value="Unassembled WGS sequence"/>
</dbReference>
<dbReference type="InterPro" id="IPR029069">
    <property type="entry name" value="HotDog_dom_sf"/>
</dbReference>
<proteinExistence type="predicted"/>
<keyword evidence="3" id="KW-1185">Reference proteome</keyword>
<dbReference type="EMBL" id="BSFP01000003">
    <property type="protein sequence ID" value="GLK99196.1"/>
    <property type="molecule type" value="Genomic_DNA"/>
</dbReference>
<dbReference type="InterPro" id="IPR005509">
    <property type="entry name" value="AfsA_hotdog_dom"/>
</dbReference>
<organism evidence="2 3">
    <name type="scientific">Dactylosporangium matsuzakiense</name>
    <dbReference type="NCBI Taxonomy" id="53360"/>
    <lineage>
        <taxon>Bacteria</taxon>
        <taxon>Bacillati</taxon>
        <taxon>Actinomycetota</taxon>
        <taxon>Actinomycetes</taxon>
        <taxon>Micromonosporales</taxon>
        <taxon>Micromonosporaceae</taxon>
        <taxon>Dactylosporangium</taxon>
    </lineage>
</organism>
<reference evidence="2" key="2">
    <citation type="submission" date="2023-01" db="EMBL/GenBank/DDBJ databases">
        <authorList>
            <person name="Sun Q."/>
            <person name="Evtushenko L."/>
        </authorList>
    </citation>
    <scope>NUCLEOTIDE SEQUENCE</scope>
    <source>
        <strain evidence="2">VKM Ac-1321</strain>
    </source>
</reference>
<dbReference type="NCBIfam" id="NF041195">
    <property type="entry name" value="ScbA_BarX_GamBu"/>
    <property type="match status" value="1"/>
</dbReference>
<evidence type="ECO:0000313" key="2">
    <source>
        <dbReference type="EMBL" id="GLK99196.1"/>
    </source>
</evidence>
<dbReference type="GO" id="GO:0016740">
    <property type="term" value="F:transferase activity"/>
    <property type="evidence" value="ECO:0007669"/>
    <property type="project" value="InterPro"/>
</dbReference>
<accession>A0A9W6KE31</accession>
<feature type="domain" description="A-factor biosynthesis hotdog" evidence="1">
    <location>
        <begin position="190"/>
        <end position="286"/>
    </location>
</feature>
<reference evidence="2" key="1">
    <citation type="journal article" date="2014" name="Int. J. Syst. Evol. Microbiol.">
        <title>Complete genome sequence of Corynebacterium casei LMG S-19264T (=DSM 44701T), isolated from a smear-ripened cheese.</title>
        <authorList>
            <consortium name="US DOE Joint Genome Institute (JGI-PGF)"/>
            <person name="Walter F."/>
            <person name="Albersmeier A."/>
            <person name="Kalinowski J."/>
            <person name="Ruckert C."/>
        </authorList>
    </citation>
    <scope>NUCLEOTIDE SEQUENCE</scope>
    <source>
        <strain evidence="2">VKM Ac-1321</strain>
    </source>
</reference>
<evidence type="ECO:0000313" key="3">
    <source>
        <dbReference type="Proteomes" id="UP001143480"/>
    </source>
</evidence>
<name>A0A9W6KE31_9ACTN</name>
<gene>
    <name evidence="2" type="ORF">GCM10017581_009370</name>
</gene>
<dbReference type="AlphaFoldDB" id="A0A9W6KE31"/>
<dbReference type="Pfam" id="PF03756">
    <property type="entry name" value="AfsA"/>
    <property type="match status" value="2"/>
</dbReference>
<evidence type="ECO:0000259" key="1">
    <source>
        <dbReference type="Pfam" id="PF03756"/>
    </source>
</evidence>
<dbReference type="RefSeq" id="WP_271188856.1">
    <property type="nucleotide sequence ID" value="NZ_BSFP01000003.1"/>
</dbReference>
<dbReference type="InterPro" id="IPR047757">
    <property type="entry name" value="AfsA-like"/>
</dbReference>
<dbReference type="SUPFAM" id="SSF54637">
    <property type="entry name" value="Thioesterase/thiol ester dehydrase-isomerase"/>
    <property type="match status" value="1"/>
</dbReference>
<feature type="domain" description="A-factor biosynthesis hotdog" evidence="1">
    <location>
        <begin position="22"/>
        <end position="153"/>
    </location>
</feature>
<comment type="caution">
    <text evidence="2">The sequence shown here is derived from an EMBL/GenBank/DDBJ whole genome shotgun (WGS) entry which is preliminary data.</text>
</comment>
<sequence length="304" mass="33141">MTTETVAAPAEITFDSTVPRALVDRGDPTTVLITSWVKTPTSITAGAVWPRLGGYYTLLDHRRHDPMLVLETFRQCALLLAHVVDDVPLATMQILRAAHYTADPEGLHVTDRPTEVVVTIDSGRTEPMGHAILQTSMDCRLLRDGHLIATGGGRVIVPPNDRYLKVRGRDPEDVKMPAAAPEATVAPASVGRALRRDVVIAPGPHPGTYRLHIDAAHANFFDNPTDHTPGMLLTEAMRQAVVAESADPYFAPMGLAVRFHRFVELDQPGEVVVRRTAQGFHTEVRQDGKLAAHADWPVTGRTDG</sequence>
<protein>
    <submittedName>
        <fullName evidence="2">Adhesin</fullName>
    </submittedName>
</protein>